<organism evidence="2 3">
    <name type="scientific">Candidatus Nomurabacteria bacterium RIFCSPHIGHO2_01_FULL_40_12</name>
    <dbReference type="NCBI Taxonomy" id="1801737"/>
    <lineage>
        <taxon>Bacteria</taxon>
        <taxon>Candidatus Nomuraibacteriota</taxon>
    </lineage>
</organism>
<dbReference type="SUPFAM" id="SSF53098">
    <property type="entry name" value="Ribonuclease H-like"/>
    <property type="match status" value="1"/>
</dbReference>
<dbReference type="InterPro" id="IPR013520">
    <property type="entry name" value="Ribonucl_H"/>
</dbReference>
<dbReference type="CDD" id="cd06127">
    <property type="entry name" value="DEDDh"/>
    <property type="match status" value="1"/>
</dbReference>
<dbReference type="STRING" id="1801737.A2818_00320"/>
<dbReference type="GO" id="GO:0008408">
    <property type="term" value="F:3'-5' exonuclease activity"/>
    <property type="evidence" value="ECO:0007669"/>
    <property type="project" value="TreeGrafter"/>
</dbReference>
<evidence type="ECO:0000313" key="3">
    <source>
        <dbReference type="Proteomes" id="UP000177602"/>
    </source>
</evidence>
<dbReference type="GO" id="GO:0005829">
    <property type="term" value="C:cytosol"/>
    <property type="evidence" value="ECO:0007669"/>
    <property type="project" value="TreeGrafter"/>
</dbReference>
<evidence type="ECO:0000313" key="2">
    <source>
        <dbReference type="EMBL" id="OGI62952.1"/>
    </source>
</evidence>
<dbReference type="AlphaFoldDB" id="A0A1F6UZY9"/>
<sequence>MRKHNLAFLDIETTGLDVIDHEIIEIGCVLVTYELKVIEEFELKIKPEHISNADPVSLKISHYNPLLWEDALSLKDGMEILSGKVQDAILVGQNVAFDSSFLEHAFSKNGIKNSMHYHKLDTISIAWAKFHKDIDFEHFSLREMCLYFGIKNEGIHTGLGDARATYELYKKLMEL</sequence>
<name>A0A1F6UZY9_9BACT</name>
<accession>A0A1F6UZY9</accession>
<dbReference type="GO" id="GO:0003676">
    <property type="term" value="F:nucleic acid binding"/>
    <property type="evidence" value="ECO:0007669"/>
    <property type="project" value="InterPro"/>
</dbReference>
<gene>
    <name evidence="2" type="ORF">A2818_00320</name>
</gene>
<dbReference type="GO" id="GO:0045004">
    <property type="term" value="P:DNA replication proofreading"/>
    <property type="evidence" value="ECO:0007669"/>
    <property type="project" value="TreeGrafter"/>
</dbReference>
<dbReference type="InterPro" id="IPR036397">
    <property type="entry name" value="RNaseH_sf"/>
</dbReference>
<reference evidence="2 3" key="1">
    <citation type="journal article" date="2016" name="Nat. Commun.">
        <title>Thousands of microbial genomes shed light on interconnected biogeochemical processes in an aquifer system.</title>
        <authorList>
            <person name="Anantharaman K."/>
            <person name="Brown C.T."/>
            <person name="Hug L.A."/>
            <person name="Sharon I."/>
            <person name="Castelle C.J."/>
            <person name="Probst A.J."/>
            <person name="Thomas B.C."/>
            <person name="Singh A."/>
            <person name="Wilkins M.J."/>
            <person name="Karaoz U."/>
            <person name="Brodie E.L."/>
            <person name="Williams K.H."/>
            <person name="Hubbard S.S."/>
            <person name="Banfield J.F."/>
        </authorList>
    </citation>
    <scope>NUCLEOTIDE SEQUENCE [LARGE SCALE GENOMIC DNA]</scope>
</reference>
<dbReference type="InterPro" id="IPR012337">
    <property type="entry name" value="RNaseH-like_sf"/>
</dbReference>
<feature type="domain" description="Exonuclease" evidence="1">
    <location>
        <begin position="5"/>
        <end position="175"/>
    </location>
</feature>
<dbReference type="EMBL" id="MFTN01000016">
    <property type="protein sequence ID" value="OGI62952.1"/>
    <property type="molecule type" value="Genomic_DNA"/>
</dbReference>
<comment type="caution">
    <text evidence="2">The sequence shown here is derived from an EMBL/GenBank/DDBJ whole genome shotgun (WGS) entry which is preliminary data.</text>
</comment>
<dbReference type="PANTHER" id="PTHR30231">
    <property type="entry name" value="DNA POLYMERASE III SUBUNIT EPSILON"/>
    <property type="match status" value="1"/>
</dbReference>
<dbReference type="Pfam" id="PF00929">
    <property type="entry name" value="RNase_T"/>
    <property type="match status" value="1"/>
</dbReference>
<dbReference type="Proteomes" id="UP000177602">
    <property type="component" value="Unassembled WGS sequence"/>
</dbReference>
<protein>
    <recommendedName>
        <fullName evidence="1">Exonuclease domain-containing protein</fullName>
    </recommendedName>
</protein>
<evidence type="ECO:0000259" key="1">
    <source>
        <dbReference type="SMART" id="SM00479"/>
    </source>
</evidence>
<proteinExistence type="predicted"/>
<dbReference type="SMART" id="SM00479">
    <property type="entry name" value="EXOIII"/>
    <property type="match status" value="1"/>
</dbReference>
<dbReference type="PANTHER" id="PTHR30231:SF41">
    <property type="entry name" value="DNA POLYMERASE III SUBUNIT EPSILON"/>
    <property type="match status" value="1"/>
</dbReference>
<dbReference type="Gene3D" id="3.30.420.10">
    <property type="entry name" value="Ribonuclease H-like superfamily/Ribonuclease H"/>
    <property type="match status" value="1"/>
</dbReference>